<evidence type="ECO:0000313" key="2">
    <source>
        <dbReference type="EMBL" id="EHQ30426.1"/>
    </source>
</evidence>
<dbReference type="AlphaFoldDB" id="H1Y7U0"/>
<dbReference type="EMBL" id="CM001403">
    <property type="protein sequence ID" value="EHQ30426.1"/>
    <property type="molecule type" value="Genomic_DNA"/>
</dbReference>
<dbReference type="Proteomes" id="UP000002774">
    <property type="component" value="Chromosome"/>
</dbReference>
<dbReference type="Gene3D" id="2.40.160.170">
    <property type="match status" value="1"/>
</dbReference>
<keyword evidence="1" id="KW-0732">Signal</keyword>
<dbReference type="RefSeq" id="WP_008512153.1">
    <property type="nucleotide sequence ID" value="NZ_CM001403.1"/>
</dbReference>
<dbReference type="HOGENOM" id="CLU_055789_2_1_10"/>
<dbReference type="STRING" id="714943.Mucpa_6372"/>
<accession>H1Y7U0</accession>
<evidence type="ECO:0000313" key="3">
    <source>
        <dbReference type="Proteomes" id="UP000002774"/>
    </source>
</evidence>
<evidence type="ECO:0008006" key="4">
    <source>
        <dbReference type="Google" id="ProtNLM"/>
    </source>
</evidence>
<reference evidence="2" key="1">
    <citation type="submission" date="2011-09" db="EMBL/GenBank/DDBJ databases">
        <title>The permanent draft genome of Mucilaginibacter paludis DSM 18603.</title>
        <authorList>
            <consortium name="US DOE Joint Genome Institute (JGI-PGF)"/>
            <person name="Lucas S."/>
            <person name="Han J."/>
            <person name="Lapidus A."/>
            <person name="Bruce D."/>
            <person name="Goodwin L."/>
            <person name="Pitluck S."/>
            <person name="Peters L."/>
            <person name="Kyrpides N."/>
            <person name="Mavromatis K."/>
            <person name="Ivanova N."/>
            <person name="Mikhailova N."/>
            <person name="Held B."/>
            <person name="Detter J.C."/>
            <person name="Tapia R."/>
            <person name="Han C."/>
            <person name="Land M."/>
            <person name="Hauser L."/>
            <person name="Markowitz V."/>
            <person name="Cheng J.-F."/>
            <person name="Hugenholtz P."/>
            <person name="Woyke T."/>
            <person name="Wu D."/>
            <person name="Tindall B."/>
            <person name="Brambilla E."/>
            <person name="Klenk H.-P."/>
            <person name="Eisen J.A."/>
        </authorList>
    </citation>
    <scope>NUCLEOTIDE SEQUENCE [LARGE SCALE GENOMIC DNA]</scope>
    <source>
        <strain evidence="2">DSM 18603</strain>
    </source>
</reference>
<evidence type="ECO:0000256" key="1">
    <source>
        <dbReference type="SAM" id="SignalP"/>
    </source>
</evidence>
<sequence>MKHYLLIILAVFPFLSQAQKATTQLPHPVSVQLQAGTQGIGADVRYGVYPNLSARLGGSFVPINTGSSLSISGFNTDYSADVKIFNVHLLADYVPFKNIKNLRVVGGAAYLYKANGGLVLSPTGSYTFGNYNLTGPEIGKLDMDVSWKGVAPYLGVGLFKSFPSNLFNFNLDLGTYYLTAPSTRITGTNLLVDNNQLEPQFNDNLKGYRWLPVLQLNFNFKIR</sequence>
<gene>
    <name evidence="2" type="ORF">Mucpa_6372</name>
</gene>
<organism evidence="2 3">
    <name type="scientific">Mucilaginibacter paludis DSM 18603</name>
    <dbReference type="NCBI Taxonomy" id="714943"/>
    <lineage>
        <taxon>Bacteria</taxon>
        <taxon>Pseudomonadati</taxon>
        <taxon>Bacteroidota</taxon>
        <taxon>Sphingobacteriia</taxon>
        <taxon>Sphingobacteriales</taxon>
        <taxon>Sphingobacteriaceae</taxon>
        <taxon>Mucilaginibacter</taxon>
    </lineage>
</organism>
<keyword evidence="3" id="KW-1185">Reference proteome</keyword>
<feature type="signal peptide" evidence="1">
    <location>
        <begin position="1"/>
        <end position="20"/>
    </location>
</feature>
<feature type="chain" id="PRO_5003557119" description="Outer membrane protein beta-barrel domain-containing protein" evidence="1">
    <location>
        <begin position="21"/>
        <end position="223"/>
    </location>
</feature>
<dbReference type="eggNOG" id="ENOG5032ZCE">
    <property type="taxonomic scope" value="Bacteria"/>
</dbReference>
<protein>
    <recommendedName>
        <fullName evidence="4">Outer membrane protein beta-barrel domain-containing protein</fullName>
    </recommendedName>
</protein>
<proteinExistence type="predicted"/>
<name>H1Y7U0_9SPHI</name>